<dbReference type="InterPro" id="IPR036922">
    <property type="entry name" value="Rieske_2Fe-2S_sf"/>
</dbReference>
<comment type="cofactor">
    <cofactor evidence="9">
        <name>[2Fe-2S] cluster</name>
        <dbReference type="ChEBI" id="CHEBI:190135"/>
    </cofactor>
</comment>
<dbReference type="EMBL" id="JAGEMK010000003">
    <property type="protein sequence ID" value="MBO1751842.1"/>
    <property type="molecule type" value="Genomic_DNA"/>
</dbReference>
<dbReference type="PANTHER" id="PTHR10134">
    <property type="entry name" value="CYTOCHROME B-C1 COMPLEX SUBUNIT RIESKE, MITOCHONDRIAL"/>
    <property type="match status" value="1"/>
</dbReference>
<name>A0A939LNQ3_9CELL</name>
<dbReference type="PRINTS" id="PR00162">
    <property type="entry name" value="RIESKE"/>
</dbReference>
<evidence type="ECO:0000256" key="4">
    <source>
        <dbReference type="ARBA" id="ARBA00022723"/>
    </source>
</evidence>
<evidence type="ECO:0000256" key="9">
    <source>
        <dbReference type="ARBA" id="ARBA00034078"/>
    </source>
</evidence>
<dbReference type="Proteomes" id="UP000664209">
    <property type="component" value="Unassembled WGS sequence"/>
</dbReference>
<dbReference type="PROSITE" id="PS51257">
    <property type="entry name" value="PROKAR_LIPOPROTEIN"/>
    <property type="match status" value="1"/>
</dbReference>
<dbReference type="PROSITE" id="PS51296">
    <property type="entry name" value="RIESKE"/>
    <property type="match status" value="1"/>
</dbReference>
<evidence type="ECO:0000256" key="5">
    <source>
        <dbReference type="ARBA" id="ARBA00023004"/>
    </source>
</evidence>
<dbReference type="Gene3D" id="2.102.10.10">
    <property type="entry name" value="Rieske [2Fe-2S] iron-sulphur domain"/>
    <property type="match status" value="1"/>
</dbReference>
<evidence type="ECO:0000313" key="11">
    <source>
        <dbReference type="EMBL" id="MBO1751842.1"/>
    </source>
</evidence>
<dbReference type="InterPro" id="IPR017941">
    <property type="entry name" value="Rieske_2Fe-2S"/>
</dbReference>
<feature type="domain" description="Rieske" evidence="10">
    <location>
        <begin position="45"/>
        <end position="139"/>
    </location>
</feature>
<dbReference type="GO" id="GO:0016705">
    <property type="term" value="F:oxidoreductase activity, acting on paired donors, with incorporation or reduction of molecular oxygen"/>
    <property type="evidence" value="ECO:0007669"/>
    <property type="project" value="UniProtKB-ARBA"/>
</dbReference>
<reference evidence="11" key="1">
    <citation type="submission" date="2021-03" db="EMBL/GenBank/DDBJ databases">
        <title>Actinotalea soli sp. nov., isolated from soil.</title>
        <authorList>
            <person name="Ping W."/>
            <person name="Zhang J."/>
        </authorList>
    </citation>
    <scope>NUCLEOTIDE SEQUENCE</scope>
    <source>
        <strain evidence="11">BY-33</strain>
    </source>
</reference>
<keyword evidence="6" id="KW-0411">Iron-sulfur</keyword>
<evidence type="ECO:0000313" key="12">
    <source>
        <dbReference type="Proteomes" id="UP000664209"/>
    </source>
</evidence>
<evidence type="ECO:0000256" key="7">
    <source>
        <dbReference type="ARBA" id="ARBA00023157"/>
    </source>
</evidence>
<evidence type="ECO:0000256" key="1">
    <source>
        <dbReference type="ARBA" id="ARBA00002494"/>
    </source>
</evidence>
<comment type="function">
    <text evidence="1">Iron-sulfur subunit of the cytochrome bc1 complex, an essential component of the respiratory electron transport chain required for ATP synthesis. The bc1 complex catalyzes the oxidation of menaquinol and the reduction of cytochrome c in the respiratory chain. The bc1 complex operates through a Q-cycle mechanism that couples electron transfer to generation of the proton gradient that drives ATP synthesis.</text>
</comment>
<protein>
    <recommendedName>
        <fullName evidence="2">Cytochrome bc1 complex Rieske iron-sulfur subunit</fullName>
    </recommendedName>
    <alternativeName>
        <fullName evidence="8">Cytochrome bc1 reductase complex subunit QcrA</fullName>
    </alternativeName>
</protein>
<keyword evidence="7" id="KW-1015">Disulfide bond</keyword>
<dbReference type="PROSITE" id="PS51318">
    <property type="entry name" value="TAT"/>
    <property type="match status" value="1"/>
</dbReference>
<comment type="caution">
    <text evidence="11">The sequence shown here is derived from an EMBL/GenBank/DDBJ whole genome shotgun (WGS) entry which is preliminary data.</text>
</comment>
<dbReference type="RefSeq" id="WP_208055500.1">
    <property type="nucleotide sequence ID" value="NZ_JAGEMK010000003.1"/>
</dbReference>
<evidence type="ECO:0000256" key="6">
    <source>
        <dbReference type="ARBA" id="ARBA00023014"/>
    </source>
</evidence>
<dbReference type="GO" id="GO:0004497">
    <property type="term" value="F:monooxygenase activity"/>
    <property type="evidence" value="ECO:0007669"/>
    <property type="project" value="UniProtKB-ARBA"/>
</dbReference>
<gene>
    <name evidence="11" type="ORF">J4G33_08515</name>
</gene>
<keyword evidence="3" id="KW-0001">2Fe-2S</keyword>
<keyword evidence="4" id="KW-0479">Metal-binding</keyword>
<proteinExistence type="predicted"/>
<dbReference type="AlphaFoldDB" id="A0A939LNQ3"/>
<accession>A0A939LNQ3</accession>
<keyword evidence="5" id="KW-0408">Iron</keyword>
<evidence type="ECO:0000259" key="10">
    <source>
        <dbReference type="PROSITE" id="PS51296"/>
    </source>
</evidence>
<evidence type="ECO:0000256" key="2">
    <source>
        <dbReference type="ARBA" id="ARBA00015816"/>
    </source>
</evidence>
<sequence>MSPALNRREALAVSGMVVGVGALAACARGGPGPAAPDPDAPTASGALVALDAVPIGGAVVVTGSAGGPVVVSRTGQDDVVGLSGVCTHQGCTVAAEGEELVCPCHQSVFDPATGENLEGPATEPLATIELRLEDGQVYEA</sequence>
<evidence type="ECO:0000256" key="3">
    <source>
        <dbReference type="ARBA" id="ARBA00022714"/>
    </source>
</evidence>
<dbReference type="CDD" id="cd03467">
    <property type="entry name" value="Rieske"/>
    <property type="match status" value="1"/>
</dbReference>
<dbReference type="InterPro" id="IPR014349">
    <property type="entry name" value="Rieske_Fe-S_prot"/>
</dbReference>
<dbReference type="Pfam" id="PF00355">
    <property type="entry name" value="Rieske"/>
    <property type="match status" value="1"/>
</dbReference>
<dbReference type="SUPFAM" id="SSF50022">
    <property type="entry name" value="ISP domain"/>
    <property type="match status" value="1"/>
</dbReference>
<dbReference type="InterPro" id="IPR005805">
    <property type="entry name" value="Rieske_Fe-S_prot_C"/>
</dbReference>
<dbReference type="GO" id="GO:0046872">
    <property type="term" value="F:metal ion binding"/>
    <property type="evidence" value="ECO:0007669"/>
    <property type="project" value="UniProtKB-KW"/>
</dbReference>
<dbReference type="InterPro" id="IPR006311">
    <property type="entry name" value="TAT_signal"/>
</dbReference>
<organism evidence="11 12">
    <name type="scientific">Actinotalea soli</name>
    <dbReference type="NCBI Taxonomy" id="2819234"/>
    <lineage>
        <taxon>Bacteria</taxon>
        <taxon>Bacillati</taxon>
        <taxon>Actinomycetota</taxon>
        <taxon>Actinomycetes</taxon>
        <taxon>Micrococcales</taxon>
        <taxon>Cellulomonadaceae</taxon>
        <taxon>Actinotalea</taxon>
    </lineage>
</organism>
<evidence type="ECO:0000256" key="8">
    <source>
        <dbReference type="ARBA" id="ARBA00029586"/>
    </source>
</evidence>
<keyword evidence="12" id="KW-1185">Reference proteome</keyword>
<dbReference type="GO" id="GO:0016020">
    <property type="term" value="C:membrane"/>
    <property type="evidence" value="ECO:0007669"/>
    <property type="project" value="InterPro"/>
</dbReference>
<dbReference type="GO" id="GO:0051537">
    <property type="term" value="F:2 iron, 2 sulfur cluster binding"/>
    <property type="evidence" value="ECO:0007669"/>
    <property type="project" value="UniProtKB-KW"/>
</dbReference>